<accession>A0ABR2U7V8</accession>
<protein>
    <submittedName>
        <fullName evidence="1">Uncharacterized protein</fullName>
    </submittedName>
</protein>
<sequence length="130" mass="14475">MQVFNEAVCRDFNANSPKELGPPALLNRPTLRWADVVANNQGRAQQEASASWAHTIDLVNNQSITDFLEVGKPSNLSVGEKQVESKEEDHNLSNTEQLLEICGKWLLEEVEAVMEFLNVSEYGDGELLFG</sequence>
<organism evidence="1 2">
    <name type="scientific">Hibiscus sabdariffa</name>
    <name type="common">roselle</name>
    <dbReference type="NCBI Taxonomy" id="183260"/>
    <lineage>
        <taxon>Eukaryota</taxon>
        <taxon>Viridiplantae</taxon>
        <taxon>Streptophyta</taxon>
        <taxon>Embryophyta</taxon>
        <taxon>Tracheophyta</taxon>
        <taxon>Spermatophyta</taxon>
        <taxon>Magnoliopsida</taxon>
        <taxon>eudicotyledons</taxon>
        <taxon>Gunneridae</taxon>
        <taxon>Pentapetalae</taxon>
        <taxon>rosids</taxon>
        <taxon>malvids</taxon>
        <taxon>Malvales</taxon>
        <taxon>Malvaceae</taxon>
        <taxon>Malvoideae</taxon>
        <taxon>Hibiscus</taxon>
    </lineage>
</organism>
<comment type="caution">
    <text evidence="1">The sequence shown here is derived from an EMBL/GenBank/DDBJ whole genome shotgun (WGS) entry which is preliminary data.</text>
</comment>
<proteinExistence type="predicted"/>
<dbReference type="Proteomes" id="UP001396334">
    <property type="component" value="Unassembled WGS sequence"/>
</dbReference>
<reference evidence="1 2" key="1">
    <citation type="journal article" date="2024" name="G3 (Bethesda)">
        <title>Genome assembly of Hibiscus sabdariffa L. provides insights into metabolisms of medicinal natural products.</title>
        <authorList>
            <person name="Kim T."/>
        </authorList>
    </citation>
    <scope>NUCLEOTIDE SEQUENCE [LARGE SCALE GENOMIC DNA]</scope>
    <source>
        <strain evidence="1">TK-2024</strain>
        <tissue evidence="1">Old leaves</tissue>
    </source>
</reference>
<name>A0ABR2U7V8_9ROSI</name>
<dbReference type="EMBL" id="JBBPBN010000001">
    <property type="protein sequence ID" value="KAK9045781.1"/>
    <property type="molecule type" value="Genomic_DNA"/>
</dbReference>
<evidence type="ECO:0000313" key="2">
    <source>
        <dbReference type="Proteomes" id="UP001396334"/>
    </source>
</evidence>
<gene>
    <name evidence="1" type="ORF">V6N11_051689</name>
</gene>
<evidence type="ECO:0000313" key="1">
    <source>
        <dbReference type="EMBL" id="KAK9045781.1"/>
    </source>
</evidence>
<keyword evidence="2" id="KW-1185">Reference proteome</keyword>